<evidence type="ECO:0000256" key="4">
    <source>
        <dbReference type="SAM" id="Phobius"/>
    </source>
</evidence>
<evidence type="ECO:0000256" key="2">
    <source>
        <dbReference type="ARBA" id="ARBA00023002"/>
    </source>
</evidence>
<evidence type="ECO:0000256" key="3">
    <source>
        <dbReference type="RuleBase" id="RU000363"/>
    </source>
</evidence>
<dbReference type="Proteomes" id="UP001146793">
    <property type="component" value="Unassembled WGS sequence"/>
</dbReference>
<comment type="caution">
    <text evidence="5">The sequence shown here is derived from an EMBL/GenBank/DDBJ whole genome shotgun (WGS) entry which is preliminary data.</text>
</comment>
<proteinExistence type="inferred from homology"/>
<dbReference type="InterPro" id="IPR036291">
    <property type="entry name" value="NAD(P)-bd_dom_sf"/>
</dbReference>
<keyword evidence="4" id="KW-1133">Transmembrane helix</keyword>
<dbReference type="PANTHER" id="PTHR42901">
    <property type="entry name" value="ALCOHOL DEHYDROGENASE"/>
    <property type="match status" value="1"/>
</dbReference>
<dbReference type="Gene3D" id="3.40.50.720">
    <property type="entry name" value="NAD(P)-binding Rossmann-like Domain"/>
    <property type="match status" value="1"/>
</dbReference>
<dbReference type="PROSITE" id="PS00061">
    <property type="entry name" value="ADH_SHORT"/>
    <property type="match status" value="1"/>
</dbReference>
<organism evidence="5 6">
    <name type="scientific">Anaeramoeba flamelloides</name>
    <dbReference type="NCBI Taxonomy" id="1746091"/>
    <lineage>
        <taxon>Eukaryota</taxon>
        <taxon>Metamonada</taxon>
        <taxon>Anaeramoebidae</taxon>
        <taxon>Anaeramoeba</taxon>
    </lineage>
</organism>
<keyword evidence="4" id="KW-0472">Membrane</keyword>
<reference evidence="5" key="1">
    <citation type="submission" date="2022-08" db="EMBL/GenBank/DDBJ databases">
        <title>Novel sulphate-reducing endosymbionts in the free-living metamonad Anaeramoeba.</title>
        <authorList>
            <person name="Jerlstrom-Hultqvist J."/>
            <person name="Cepicka I."/>
            <person name="Gallot-Lavallee L."/>
            <person name="Salas-Leiva D."/>
            <person name="Curtis B.A."/>
            <person name="Zahonova K."/>
            <person name="Pipaliya S."/>
            <person name="Dacks J."/>
            <person name="Roger A.J."/>
        </authorList>
    </citation>
    <scope>NUCLEOTIDE SEQUENCE</scope>
    <source>
        <strain evidence="5">Busselton2</strain>
    </source>
</reference>
<dbReference type="PRINTS" id="PR00081">
    <property type="entry name" value="GDHRDH"/>
</dbReference>
<accession>A0AAV7YS87</accession>
<comment type="similarity">
    <text evidence="1 3">Belongs to the short-chain dehydrogenases/reductases (SDR) family.</text>
</comment>
<dbReference type="GO" id="GO:0016491">
    <property type="term" value="F:oxidoreductase activity"/>
    <property type="evidence" value="ECO:0007669"/>
    <property type="project" value="UniProtKB-KW"/>
</dbReference>
<dbReference type="PANTHER" id="PTHR42901:SF1">
    <property type="entry name" value="ALCOHOL DEHYDROGENASE"/>
    <property type="match status" value="1"/>
</dbReference>
<dbReference type="InterPro" id="IPR020904">
    <property type="entry name" value="Sc_DH/Rdtase_CS"/>
</dbReference>
<protein>
    <submittedName>
        <fullName evidence="5">Oxidoreductase short chain dehydrogenase/reductase family protein</fullName>
    </submittedName>
</protein>
<dbReference type="InterPro" id="IPR002347">
    <property type="entry name" value="SDR_fam"/>
</dbReference>
<feature type="transmembrane region" description="Helical" evidence="4">
    <location>
        <begin position="6"/>
        <end position="32"/>
    </location>
</feature>
<dbReference type="PRINTS" id="PR00080">
    <property type="entry name" value="SDRFAMILY"/>
</dbReference>
<feature type="transmembrane region" description="Helical" evidence="4">
    <location>
        <begin position="44"/>
        <end position="61"/>
    </location>
</feature>
<evidence type="ECO:0000313" key="6">
    <source>
        <dbReference type="Proteomes" id="UP001146793"/>
    </source>
</evidence>
<dbReference type="EMBL" id="JANTQA010000047">
    <property type="protein sequence ID" value="KAJ3432627.1"/>
    <property type="molecule type" value="Genomic_DNA"/>
</dbReference>
<gene>
    <name evidence="5" type="ORF">M0812_21570</name>
</gene>
<dbReference type="PIRSF" id="PIRSF000126">
    <property type="entry name" value="11-beta-HSD1"/>
    <property type="match status" value="1"/>
</dbReference>
<name>A0AAV7YS87_9EUKA</name>
<keyword evidence="2" id="KW-0560">Oxidoreductase</keyword>
<keyword evidence="4" id="KW-0812">Transmembrane</keyword>
<dbReference type="Pfam" id="PF00106">
    <property type="entry name" value="adh_short"/>
    <property type="match status" value="1"/>
</dbReference>
<evidence type="ECO:0000313" key="5">
    <source>
        <dbReference type="EMBL" id="KAJ3432627.1"/>
    </source>
</evidence>
<sequence length="319" mass="35999">MEFFQIVSYALLFLLLFFLIRLVYPFIYLNYFVRSQNLQEKYDATWALITGSSSGLGLILAERLAKQKINLLLLSNDLESLRSQCLTLRKNYPAIKVESMCIDMSQPAETFIQSIEGELQKKPISLLFNNVGYMPVFNFASSEWNQVESHINCTVTNTIQLTHTVVNSLYKRKGIGAIVFTSSIMSFIPAPYSALYSSSKSYISAFAQSLAIETKKYNIDVCVVQPGPISKTNFLKATGIDNFDKDPFVRLLYSFSQTPKQIINLMLNSIGKFTVVDSSPLWGLVRAFQLVCGENIILYILTKTSTLWGLGRSLKKKSN</sequence>
<dbReference type="SUPFAM" id="SSF51735">
    <property type="entry name" value="NAD(P)-binding Rossmann-fold domains"/>
    <property type="match status" value="1"/>
</dbReference>
<dbReference type="AlphaFoldDB" id="A0AAV7YS87"/>
<evidence type="ECO:0000256" key="1">
    <source>
        <dbReference type="ARBA" id="ARBA00006484"/>
    </source>
</evidence>